<feature type="compositionally biased region" description="Polar residues" evidence="1">
    <location>
        <begin position="57"/>
        <end position="71"/>
    </location>
</feature>
<feature type="region of interest" description="Disordered" evidence="1">
    <location>
        <begin position="57"/>
        <end position="102"/>
    </location>
</feature>
<gene>
    <name evidence="2" type="ORF">L9F63_010894</name>
</gene>
<feature type="non-terminal residue" evidence="2">
    <location>
        <position position="1"/>
    </location>
</feature>
<name>A0AAD8AFX2_DIPPU</name>
<proteinExistence type="predicted"/>
<keyword evidence="3" id="KW-1185">Reference proteome</keyword>
<accession>A0AAD8AFX2</accession>
<evidence type="ECO:0000313" key="3">
    <source>
        <dbReference type="Proteomes" id="UP001233999"/>
    </source>
</evidence>
<evidence type="ECO:0000256" key="1">
    <source>
        <dbReference type="SAM" id="MobiDB-lite"/>
    </source>
</evidence>
<dbReference type="EMBL" id="JASPKZ010001221">
    <property type="protein sequence ID" value="KAJ9598419.1"/>
    <property type="molecule type" value="Genomic_DNA"/>
</dbReference>
<sequence>MLQVPQEVVLELTDDTYPRKEETPVKQNPSRSAVVDVPLQPLDARSLLATRAVLQTTSNREKSIASSTPPSSLDLEWEHEGVTEEEEGCESVQNGTSAAELI</sequence>
<protein>
    <submittedName>
        <fullName evidence="2">Uncharacterized protein</fullName>
    </submittedName>
</protein>
<reference evidence="2" key="2">
    <citation type="submission" date="2023-05" db="EMBL/GenBank/DDBJ databases">
        <authorList>
            <person name="Fouks B."/>
        </authorList>
    </citation>
    <scope>NUCLEOTIDE SEQUENCE</scope>
    <source>
        <strain evidence="2">Stay&amp;Tobe</strain>
        <tissue evidence="2">Testes</tissue>
    </source>
</reference>
<dbReference type="Proteomes" id="UP001233999">
    <property type="component" value="Unassembled WGS sequence"/>
</dbReference>
<reference evidence="2" key="1">
    <citation type="journal article" date="2023" name="IScience">
        <title>Live-bearing cockroach genome reveals convergent evolutionary mechanisms linked to viviparity in insects and beyond.</title>
        <authorList>
            <person name="Fouks B."/>
            <person name="Harrison M.C."/>
            <person name="Mikhailova A.A."/>
            <person name="Marchal E."/>
            <person name="English S."/>
            <person name="Carruthers M."/>
            <person name="Jennings E.C."/>
            <person name="Chiamaka E.L."/>
            <person name="Frigard R.A."/>
            <person name="Pippel M."/>
            <person name="Attardo G.M."/>
            <person name="Benoit J.B."/>
            <person name="Bornberg-Bauer E."/>
            <person name="Tobe S.S."/>
        </authorList>
    </citation>
    <scope>NUCLEOTIDE SEQUENCE</scope>
    <source>
        <strain evidence="2">Stay&amp;Tobe</strain>
    </source>
</reference>
<comment type="caution">
    <text evidence="2">The sequence shown here is derived from an EMBL/GenBank/DDBJ whole genome shotgun (WGS) entry which is preliminary data.</text>
</comment>
<evidence type="ECO:0000313" key="2">
    <source>
        <dbReference type="EMBL" id="KAJ9598419.1"/>
    </source>
</evidence>
<dbReference type="AlphaFoldDB" id="A0AAD8AFX2"/>
<feature type="region of interest" description="Disordered" evidence="1">
    <location>
        <begin position="1"/>
        <end position="33"/>
    </location>
</feature>
<feature type="compositionally biased region" description="Polar residues" evidence="1">
    <location>
        <begin position="91"/>
        <end position="102"/>
    </location>
</feature>
<organism evidence="2 3">
    <name type="scientific">Diploptera punctata</name>
    <name type="common">Pacific beetle cockroach</name>
    <dbReference type="NCBI Taxonomy" id="6984"/>
    <lineage>
        <taxon>Eukaryota</taxon>
        <taxon>Metazoa</taxon>
        <taxon>Ecdysozoa</taxon>
        <taxon>Arthropoda</taxon>
        <taxon>Hexapoda</taxon>
        <taxon>Insecta</taxon>
        <taxon>Pterygota</taxon>
        <taxon>Neoptera</taxon>
        <taxon>Polyneoptera</taxon>
        <taxon>Dictyoptera</taxon>
        <taxon>Blattodea</taxon>
        <taxon>Blaberoidea</taxon>
        <taxon>Blaberidae</taxon>
        <taxon>Diplopterinae</taxon>
        <taxon>Diploptera</taxon>
    </lineage>
</organism>